<protein>
    <submittedName>
        <fullName evidence="4">GCN5-related N-acetyltransferase</fullName>
    </submittedName>
</protein>
<keyword evidence="1 4" id="KW-0808">Transferase</keyword>
<evidence type="ECO:0000256" key="1">
    <source>
        <dbReference type="ARBA" id="ARBA00022679"/>
    </source>
</evidence>
<proteinExistence type="predicted"/>
<dbReference type="GO" id="GO:0016747">
    <property type="term" value="F:acyltransferase activity, transferring groups other than amino-acyl groups"/>
    <property type="evidence" value="ECO:0007669"/>
    <property type="project" value="InterPro"/>
</dbReference>
<organism evidence="4 5">
    <name type="scientific">Paenibacillus curdlanolyticus YK9</name>
    <dbReference type="NCBI Taxonomy" id="717606"/>
    <lineage>
        <taxon>Bacteria</taxon>
        <taxon>Bacillati</taxon>
        <taxon>Bacillota</taxon>
        <taxon>Bacilli</taxon>
        <taxon>Bacillales</taxon>
        <taxon>Paenibacillaceae</taxon>
        <taxon>Paenibacillus</taxon>
    </lineage>
</organism>
<keyword evidence="2" id="KW-0012">Acyltransferase</keyword>
<dbReference type="PANTHER" id="PTHR43800:SF1">
    <property type="entry name" value="PEPTIDYL-LYSINE N-ACETYLTRANSFERASE YJAB"/>
    <property type="match status" value="1"/>
</dbReference>
<dbReference type="InterPro" id="IPR000182">
    <property type="entry name" value="GNAT_dom"/>
</dbReference>
<dbReference type="STRING" id="717606.PaecuDRAFT_4752"/>
<keyword evidence="5" id="KW-1185">Reference proteome</keyword>
<evidence type="ECO:0000313" key="4">
    <source>
        <dbReference type="EMBL" id="EFM08459.1"/>
    </source>
</evidence>
<dbReference type="EMBL" id="AEDD01000017">
    <property type="protein sequence ID" value="EFM08459.1"/>
    <property type="molecule type" value="Genomic_DNA"/>
</dbReference>
<name>E0IGF9_9BACL</name>
<accession>E0IGF9</accession>
<evidence type="ECO:0000313" key="5">
    <source>
        <dbReference type="Proteomes" id="UP000005387"/>
    </source>
</evidence>
<dbReference type="CDD" id="cd04301">
    <property type="entry name" value="NAT_SF"/>
    <property type="match status" value="1"/>
</dbReference>
<sequence length="147" mass="17270">MINIRSLMPDDLQACVRLYMDVFNAEPWNDEWTEERAAEHLTDFTNMPRFKGIVAVQGEVLQGFIFGSVRKWWQGDEFFINEMCVRTDVQRAGIGTSLMRHLEQVMKEEGVRNLALLTDRGMPAEFFYKKYGFEEISRIMFLTKDVE</sequence>
<dbReference type="eggNOG" id="COG0456">
    <property type="taxonomic scope" value="Bacteria"/>
</dbReference>
<dbReference type="Pfam" id="PF00583">
    <property type="entry name" value="Acetyltransf_1"/>
    <property type="match status" value="1"/>
</dbReference>
<dbReference type="PROSITE" id="PS51186">
    <property type="entry name" value="GNAT"/>
    <property type="match status" value="1"/>
</dbReference>
<feature type="domain" description="N-acetyltransferase" evidence="3">
    <location>
        <begin position="2"/>
        <end position="147"/>
    </location>
</feature>
<dbReference type="SUPFAM" id="SSF55729">
    <property type="entry name" value="Acyl-CoA N-acyltransferases (Nat)"/>
    <property type="match status" value="1"/>
</dbReference>
<dbReference type="RefSeq" id="WP_006040730.1">
    <property type="nucleotide sequence ID" value="NZ_AEDD01000017.1"/>
</dbReference>
<reference evidence="4 5" key="1">
    <citation type="submission" date="2010-07" db="EMBL/GenBank/DDBJ databases">
        <title>The draft genome of Paenibacillus curdlanolyticus YK9.</title>
        <authorList>
            <consortium name="US DOE Joint Genome Institute (JGI-PGF)"/>
            <person name="Lucas S."/>
            <person name="Copeland A."/>
            <person name="Lapidus A."/>
            <person name="Cheng J.-F."/>
            <person name="Bruce D."/>
            <person name="Goodwin L."/>
            <person name="Pitluck S."/>
            <person name="Land M.L."/>
            <person name="Hauser L."/>
            <person name="Chang Y.-J."/>
            <person name="Jeffries C."/>
            <person name="Anderson I.J."/>
            <person name="Johnson E."/>
            <person name="Loganathan U."/>
            <person name="Mulhopadhyay B."/>
            <person name="Kyrpides N."/>
            <person name="Woyke T.J."/>
        </authorList>
    </citation>
    <scope>NUCLEOTIDE SEQUENCE [LARGE SCALE GENOMIC DNA]</scope>
    <source>
        <strain evidence="4 5">YK9</strain>
    </source>
</reference>
<evidence type="ECO:0000256" key="2">
    <source>
        <dbReference type="ARBA" id="ARBA00023315"/>
    </source>
</evidence>
<dbReference type="InterPro" id="IPR016181">
    <property type="entry name" value="Acyl_CoA_acyltransferase"/>
</dbReference>
<dbReference type="Gene3D" id="3.40.630.30">
    <property type="match status" value="1"/>
</dbReference>
<dbReference type="PANTHER" id="PTHR43800">
    <property type="entry name" value="PEPTIDYL-LYSINE N-ACETYLTRANSFERASE YJAB"/>
    <property type="match status" value="1"/>
</dbReference>
<dbReference type="Proteomes" id="UP000005387">
    <property type="component" value="Unassembled WGS sequence"/>
</dbReference>
<dbReference type="AlphaFoldDB" id="E0IGF9"/>
<gene>
    <name evidence="4" type="ORF">PaecuDRAFT_4752</name>
</gene>
<evidence type="ECO:0000259" key="3">
    <source>
        <dbReference type="PROSITE" id="PS51186"/>
    </source>
</evidence>